<protein>
    <submittedName>
        <fullName evidence="1">Uncharacterized protein</fullName>
    </submittedName>
</protein>
<dbReference type="Proteomes" id="UP001156389">
    <property type="component" value="Unassembled WGS sequence"/>
</dbReference>
<dbReference type="RefSeq" id="WP_260215569.1">
    <property type="nucleotide sequence ID" value="NZ_JAJAGO010000001.1"/>
</dbReference>
<proteinExistence type="predicted"/>
<evidence type="ECO:0000313" key="2">
    <source>
        <dbReference type="Proteomes" id="UP001156389"/>
    </source>
</evidence>
<name>A0ABT2JL97_9ACTN</name>
<evidence type="ECO:0000313" key="1">
    <source>
        <dbReference type="EMBL" id="MCT2588652.1"/>
    </source>
</evidence>
<sequence>MTTTDDHRPSPIYDGLIDEHGDVLAETREVAQQALQEASAALDWSELHSAHRLPQRSARAA</sequence>
<comment type="caution">
    <text evidence="1">The sequence shown here is derived from an EMBL/GenBank/DDBJ whole genome shotgun (WGS) entry which is preliminary data.</text>
</comment>
<reference evidence="1 2" key="1">
    <citation type="submission" date="2021-10" db="EMBL/GenBank/DDBJ databases">
        <title>Streptomyces gossypii sp. nov., isolated from soil collected from cotton field.</title>
        <authorList>
            <person name="Ge X."/>
            <person name="Chen X."/>
            <person name="Liu W."/>
        </authorList>
    </citation>
    <scope>NUCLEOTIDE SEQUENCE [LARGE SCALE GENOMIC DNA]</scope>
    <source>
        <strain evidence="1 2">N2-109</strain>
    </source>
</reference>
<gene>
    <name evidence="1" type="ORF">LHJ74_01625</name>
</gene>
<organism evidence="1 2">
    <name type="scientific">Streptomyces gossypii</name>
    <dbReference type="NCBI Taxonomy" id="2883101"/>
    <lineage>
        <taxon>Bacteria</taxon>
        <taxon>Bacillati</taxon>
        <taxon>Actinomycetota</taxon>
        <taxon>Actinomycetes</taxon>
        <taxon>Kitasatosporales</taxon>
        <taxon>Streptomycetaceae</taxon>
        <taxon>Streptomyces</taxon>
    </lineage>
</organism>
<keyword evidence="2" id="KW-1185">Reference proteome</keyword>
<dbReference type="EMBL" id="JAJAGO010000001">
    <property type="protein sequence ID" value="MCT2588652.1"/>
    <property type="molecule type" value="Genomic_DNA"/>
</dbReference>
<accession>A0ABT2JL97</accession>